<dbReference type="GO" id="GO:0006020">
    <property type="term" value="P:inositol metabolic process"/>
    <property type="evidence" value="ECO:0007669"/>
    <property type="project" value="TreeGrafter"/>
</dbReference>
<dbReference type="RefSeq" id="WP_021694611.1">
    <property type="nucleotide sequence ID" value="NZ_BATB01000039.1"/>
</dbReference>
<accession>U2Z509</accession>
<dbReference type="OrthoDB" id="9785695at2"/>
<evidence type="ECO:0000313" key="6">
    <source>
        <dbReference type="Proteomes" id="UP000016566"/>
    </source>
</evidence>
<dbReference type="GO" id="GO:0008934">
    <property type="term" value="F:inositol monophosphate 1-phosphatase activity"/>
    <property type="evidence" value="ECO:0007669"/>
    <property type="project" value="TreeGrafter"/>
</dbReference>
<sequence>MQATDHSEDLALLVAAAQAAAAIAMEFRTPEVWDKPDGAGPVCEADLAVDAMLRARLGAARPSYGWLSEETADAPERLAAERIFIVDPIDGTRAYLEGSADWAHSLAVAEHGRITAACVLLPKHGLLYTATLGGGAFLNGAPIRASDQTDPARATLLGPRLAMSPEQWSGGDVPPVRRAFRSALAWRLCLLAEARFDAMLTIRPTWEWDIAAGCLILTEAGGTATDRRGAVLTFNKPVPQSDGVLAGGALHGVLLPLLDPAAA</sequence>
<dbReference type="CDD" id="cd01638">
    <property type="entry name" value="CysQ"/>
    <property type="match status" value="1"/>
</dbReference>
<name>U2Z509_9RHOB</name>
<dbReference type="PANTHER" id="PTHR20854">
    <property type="entry name" value="INOSITOL MONOPHOSPHATASE"/>
    <property type="match status" value="1"/>
</dbReference>
<reference evidence="5" key="1">
    <citation type="journal article" date="2013" name="Genome Announc.">
        <title>Draft Genome Sequence of Loktanella cinnabarina LL-001T, Isolated from Deep-Sea Floor Sediment.</title>
        <authorList>
            <person name="Nishi S."/>
            <person name="Tsubouchi T."/>
            <person name="Takaki Y."/>
            <person name="Koyanagi R."/>
            <person name="Satoh N."/>
            <person name="Maruyama T."/>
            <person name="Hatada Y."/>
        </authorList>
    </citation>
    <scope>NUCLEOTIDE SEQUENCE [LARGE SCALE GENOMIC DNA]</scope>
    <source>
        <strain evidence="5">LL-001</strain>
    </source>
</reference>
<dbReference type="Pfam" id="PF00459">
    <property type="entry name" value="Inositol_P"/>
    <property type="match status" value="1"/>
</dbReference>
<feature type="binding site" evidence="4">
    <location>
        <position position="69"/>
    </location>
    <ligand>
        <name>Mg(2+)</name>
        <dbReference type="ChEBI" id="CHEBI:18420"/>
        <label>1</label>
        <note>catalytic</note>
    </ligand>
</feature>
<dbReference type="GO" id="GO:0046854">
    <property type="term" value="P:phosphatidylinositol phosphate biosynthetic process"/>
    <property type="evidence" value="ECO:0007669"/>
    <property type="project" value="InterPro"/>
</dbReference>
<proteinExistence type="inferred from homology"/>
<keyword evidence="3 4" id="KW-0460">Magnesium</keyword>
<dbReference type="Gene3D" id="3.30.540.10">
    <property type="entry name" value="Fructose-1,6-Bisphosphatase, subunit A, domain 1"/>
    <property type="match status" value="1"/>
</dbReference>
<evidence type="ECO:0000256" key="2">
    <source>
        <dbReference type="ARBA" id="ARBA00022723"/>
    </source>
</evidence>
<dbReference type="SUPFAM" id="SSF56655">
    <property type="entry name" value="Carbohydrate phosphatase"/>
    <property type="match status" value="1"/>
</dbReference>
<keyword evidence="6" id="KW-1185">Reference proteome</keyword>
<organism evidence="5 6">
    <name type="scientific">Limimaricola cinnabarinus LL-001</name>
    <dbReference type="NCBI Taxonomy" id="1337093"/>
    <lineage>
        <taxon>Bacteria</taxon>
        <taxon>Pseudomonadati</taxon>
        <taxon>Pseudomonadota</taxon>
        <taxon>Alphaproteobacteria</taxon>
        <taxon>Rhodobacterales</taxon>
        <taxon>Paracoccaceae</taxon>
        <taxon>Limimaricola</taxon>
    </lineage>
</organism>
<dbReference type="PRINTS" id="PR00377">
    <property type="entry name" value="IMPHPHTASES"/>
</dbReference>
<feature type="binding site" evidence="4">
    <location>
        <position position="89"/>
    </location>
    <ligand>
        <name>Mg(2+)</name>
        <dbReference type="ChEBI" id="CHEBI:18420"/>
        <label>1</label>
        <note>catalytic</note>
    </ligand>
</feature>
<evidence type="ECO:0000256" key="3">
    <source>
        <dbReference type="ARBA" id="ARBA00022842"/>
    </source>
</evidence>
<feature type="binding site" evidence="4">
    <location>
        <position position="90"/>
    </location>
    <ligand>
        <name>Mg(2+)</name>
        <dbReference type="ChEBI" id="CHEBI:18420"/>
        <label>2</label>
    </ligand>
</feature>
<dbReference type="STRING" id="1337093.MBELCI_2562"/>
<dbReference type="GO" id="GO:0007165">
    <property type="term" value="P:signal transduction"/>
    <property type="evidence" value="ECO:0007669"/>
    <property type="project" value="TreeGrafter"/>
</dbReference>
<comment type="caution">
    <text evidence="5">The sequence shown here is derived from an EMBL/GenBank/DDBJ whole genome shotgun (WGS) entry which is preliminary data.</text>
</comment>
<feature type="binding site" evidence="4">
    <location>
        <position position="209"/>
    </location>
    <ligand>
        <name>Mg(2+)</name>
        <dbReference type="ChEBI" id="CHEBI:18420"/>
        <label>1</label>
        <note>catalytic</note>
    </ligand>
</feature>
<feature type="binding site" evidence="4">
    <location>
        <position position="87"/>
    </location>
    <ligand>
        <name>Mg(2+)</name>
        <dbReference type="ChEBI" id="CHEBI:18420"/>
        <label>1</label>
        <note>catalytic</note>
    </ligand>
</feature>
<dbReference type="Gene3D" id="3.40.190.80">
    <property type="match status" value="1"/>
</dbReference>
<dbReference type="InterPro" id="IPR020550">
    <property type="entry name" value="Inositol_monophosphatase_CS"/>
</dbReference>
<comment type="cofactor">
    <cofactor evidence="4">
        <name>Mg(2+)</name>
        <dbReference type="ChEBI" id="CHEBI:18420"/>
    </cofactor>
</comment>
<evidence type="ECO:0000313" key="5">
    <source>
        <dbReference type="EMBL" id="GAD56510.1"/>
    </source>
</evidence>
<dbReference type="GO" id="GO:0046872">
    <property type="term" value="F:metal ion binding"/>
    <property type="evidence" value="ECO:0007669"/>
    <property type="project" value="UniProtKB-KW"/>
</dbReference>
<dbReference type="PANTHER" id="PTHR20854:SF4">
    <property type="entry name" value="INOSITOL-1-MONOPHOSPHATASE-RELATED"/>
    <property type="match status" value="1"/>
</dbReference>
<dbReference type="EMBL" id="BATB01000039">
    <property type="protein sequence ID" value="GAD56510.1"/>
    <property type="molecule type" value="Genomic_DNA"/>
</dbReference>
<evidence type="ECO:0000256" key="1">
    <source>
        <dbReference type="ARBA" id="ARBA00009759"/>
    </source>
</evidence>
<dbReference type="InterPro" id="IPR000760">
    <property type="entry name" value="Inositol_monophosphatase-like"/>
</dbReference>
<evidence type="ECO:0000256" key="4">
    <source>
        <dbReference type="PIRSR" id="PIRSR600760-2"/>
    </source>
</evidence>
<protein>
    <submittedName>
        <fullName evidence="5">Inositol monophosphatase family protein</fullName>
    </submittedName>
</protein>
<comment type="similarity">
    <text evidence="1">Belongs to the inositol monophosphatase superfamily.</text>
</comment>
<keyword evidence="2 4" id="KW-0479">Metal-binding</keyword>
<dbReference type="eggNOG" id="COG0483">
    <property type="taxonomic scope" value="Bacteria"/>
</dbReference>
<gene>
    <name evidence="5" type="ORF">MBELCI_2562</name>
</gene>
<dbReference type="PROSITE" id="PS00630">
    <property type="entry name" value="IMP_2"/>
    <property type="match status" value="1"/>
</dbReference>
<dbReference type="Proteomes" id="UP000016566">
    <property type="component" value="Unassembled WGS sequence"/>
</dbReference>
<dbReference type="AlphaFoldDB" id="U2Z509"/>